<accession>A0A9D5H8X1</accession>
<dbReference type="PROSITE" id="PS51375">
    <property type="entry name" value="PPR"/>
    <property type="match status" value="6"/>
</dbReference>
<dbReference type="InterPro" id="IPR001147">
    <property type="entry name" value="Ribosomal_eL21"/>
</dbReference>
<dbReference type="PANTHER" id="PTHR47926">
    <property type="entry name" value="PENTATRICOPEPTIDE REPEAT-CONTAINING PROTEIN"/>
    <property type="match status" value="1"/>
</dbReference>
<evidence type="ECO:0000256" key="1">
    <source>
        <dbReference type="ARBA" id="ARBA00008427"/>
    </source>
</evidence>
<protein>
    <recommendedName>
        <fullName evidence="6">DYW domain-containing protein</fullName>
    </recommendedName>
</protein>
<dbReference type="InterPro" id="IPR046960">
    <property type="entry name" value="PPR_At4g14850-like_plant"/>
</dbReference>
<keyword evidence="2" id="KW-0677">Repeat</keyword>
<dbReference type="FunFam" id="1.25.40.10:FF:000436">
    <property type="entry name" value="Pentatricopeptide repeat-containing protein At5g39350 family"/>
    <property type="match status" value="1"/>
</dbReference>
<evidence type="ECO:0000256" key="4">
    <source>
        <dbReference type="ARBA" id="ARBA00023274"/>
    </source>
</evidence>
<gene>
    <name evidence="7" type="ORF">J5N97_024387</name>
</gene>
<dbReference type="PANTHER" id="PTHR47926:SF436">
    <property type="entry name" value="PENTATRICOPEPTIDE REPEAT-CONTAINING PROTEIN ELI1, CHLOROPLASTIC-LIKE ISOFORM X2"/>
    <property type="match status" value="1"/>
</dbReference>
<dbReference type="FunFam" id="1.25.40.10:FF:000344">
    <property type="entry name" value="Pentatricopeptide repeat-containing protein"/>
    <property type="match status" value="1"/>
</dbReference>
<feature type="domain" description="DYW" evidence="6">
    <location>
        <begin position="746"/>
        <end position="826"/>
    </location>
</feature>
<organism evidence="7 8">
    <name type="scientific">Dioscorea zingiberensis</name>
    <dbReference type="NCBI Taxonomy" id="325984"/>
    <lineage>
        <taxon>Eukaryota</taxon>
        <taxon>Viridiplantae</taxon>
        <taxon>Streptophyta</taxon>
        <taxon>Embryophyta</taxon>
        <taxon>Tracheophyta</taxon>
        <taxon>Spermatophyta</taxon>
        <taxon>Magnoliopsida</taxon>
        <taxon>Liliopsida</taxon>
        <taxon>Dioscoreales</taxon>
        <taxon>Dioscoreaceae</taxon>
        <taxon>Dioscorea</taxon>
    </lineage>
</organism>
<proteinExistence type="inferred from homology"/>
<dbReference type="Pfam" id="PF14432">
    <property type="entry name" value="DYW_deaminase"/>
    <property type="match status" value="1"/>
</dbReference>
<evidence type="ECO:0000256" key="2">
    <source>
        <dbReference type="ARBA" id="ARBA00022737"/>
    </source>
</evidence>
<dbReference type="Gene3D" id="2.30.30.70">
    <property type="entry name" value="Ribosomal protein L21"/>
    <property type="match status" value="1"/>
</dbReference>
<dbReference type="GO" id="GO:0003723">
    <property type="term" value="F:RNA binding"/>
    <property type="evidence" value="ECO:0007669"/>
    <property type="project" value="InterPro"/>
</dbReference>
<evidence type="ECO:0000313" key="7">
    <source>
        <dbReference type="EMBL" id="KAJ0967470.1"/>
    </source>
</evidence>
<feature type="repeat" description="PPR" evidence="5">
    <location>
        <begin position="165"/>
        <end position="199"/>
    </location>
</feature>
<dbReference type="Proteomes" id="UP001085076">
    <property type="component" value="Miscellaneous, Linkage group lg07"/>
</dbReference>
<evidence type="ECO:0000259" key="6">
    <source>
        <dbReference type="Pfam" id="PF14432"/>
    </source>
</evidence>
<dbReference type="FunFam" id="2.30.30.70:FF:000001">
    <property type="entry name" value="60S ribosomal protein L21"/>
    <property type="match status" value="1"/>
</dbReference>
<keyword evidence="3" id="KW-0689">Ribosomal protein</keyword>
<dbReference type="GO" id="GO:0005840">
    <property type="term" value="C:ribosome"/>
    <property type="evidence" value="ECO:0007669"/>
    <property type="project" value="UniProtKB-KW"/>
</dbReference>
<dbReference type="GO" id="GO:0006412">
    <property type="term" value="P:translation"/>
    <property type="evidence" value="ECO:0007669"/>
    <property type="project" value="InterPro"/>
</dbReference>
<dbReference type="InterPro" id="IPR002885">
    <property type="entry name" value="PPR_rpt"/>
</dbReference>
<dbReference type="OrthoDB" id="731539at2759"/>
<dbReference type="GO" id="GO:1990904">
    <property type="term" value="C:ribonucleoprotein complex"/>
    <property type="evidence" value="ECO:0007669"/>
    <property type="project" value="UniProtKB-KW"/>
</dbReference>
<comment type="similarity">
    <text evidence="1">Belongs to the eukaryotic ribosomal protein eL21 family.</text>
</comment>
<dbReference type="Pfam" id="PF13041">
    <property type="entry name" value="PPR_2"/>
    <property type="match status" value="2"/>
</dbReference>
<dbReference type="InterPro" id="IPR011990">
    <property type="entry name" value="TPR-like_helical_dom_sf"/>
</dbReference>
<sequence length="1005" mass="111424">MSVSSAPCLASPLPPPHRHLKLASPTEYLKLCTTLHEIKHLHCHLIRASLIQSPPFMDSLIAAYSRVSTPMSLRYAKTTFDLFLKADGEASLFCFNSLIRAYSSFSSLDIALELYIRVLDQGLVPDRFTFPPLLAACTRASGFSEGAQLHGFLIKMGEDGGVGGDLFVLNSLIHFYCESGDLESAQQVFDGMRERNVVSWTSLIDGYARGGDPEKAVSLFFDMEKVGEIMPNSITMACVVTACTKLQDLELGKRIHAYVVESGIELSMGLVNTLIDMYMKCGAVEVAKSLFDSCKDRNIVQLNTMISNYEKLGMARDALGVFSEMITSGLRPDRVSVVAAMSASAQLVELEAGKQFHGYILRHGLDEWDVVSDSVIDMYMKCGELDAANKVFDMMPNKGVVSWNTLVAGCVRNGNLDAAQRLFDLMPHRDLVSWNTMINALAQDSQFDEAISIFRDLHKAGLKPDRVTMVAVASACGYLGALDLAKWLYKFIDKNKIPSDVKLGTALVDMFARCGDTKNAMRIFDKMRIKDVSSWTAAIGAMAIEGDGKRALELFDAMIRQGLRPDSVVFVSVLTACSHSGLVEESKMFFQSMSKVYGFAPQIIHYGCMVDMLGRAGLLVEARGLIESMQMKPNDVIWGSLLSASRVHQNIEMAEYAAKQLSALAPDRTSAHVLLSNAYASVERWEDVARERLLLRDKGLQKPIGSSLIEVHGVIHEFTSSDETHPQIAQITEMLQEMDEKLNIAGYAPDTGNVLLDVSYEEKKYILSRHSEKKAVAYGLINTCQGAPIRVVKNLRICPDCHSFMKLLSSVYDREIAIRDNNRVSHSPFSVASPSLPAAAEMPAGHGVRSRTRDLFARPFRKKGYIPLTTYLRTYKVGEHVDIKVNGAVHKGMPHKFYHGRTGKVWNVTKRAIGVEVNKQVGNRIIRKRIHVRVEHVQPSRCTEEFRQRKIKNDQLKAEAKACGEIISTKRQPEGPKPGFMVEAATLETVTPIPYDVVNDLKGGY</sequence>
<feature type="repeat" description="PPR" evidence="5">
    <location>
        <begin position="399"/>
        <end position="429"/>
    </location>
</feature>
<dbReference type="Pfam" id="PF01535">
    <property type="entry name" value="PPR"/>
    <property type="match status" value="9"/>
</dbReference>
<dbReference type="InterPro" id="IPR008991">
    <property type="entry name" value="Translation_prot_SH3-like_sf"/>
</dbReference>
<feature type="repeat" description="PPR" evidence="5">
    <location>
        <begin position="430"/>
        <end position="464"/>
    </location>
</feature>
<dbReference type="GO" id="GO:0003735">
    <property type="term" value="F:structural constituent of ribosome"/>
    <property type="evidence" value="ECO:0007669"/>
    <property type="project" value="InterPro"/>
</dbReference>
<dbReference type="FunFam" id="1.25.40.10:FF:000184">
    <property type="entry name" value="Pentatricopeptide repeat-containing protein, chloroplastic"/>
    <property type="match status" value="1"/>
</dbReference>
<evidence type="ECO:0000256" key="3">
    <source>
        <dbReference type="ARBA" id="ARBA00022980"/>
    </source>
</evidence>
<dbReference type="NCBIfam" id="TIGR00756">
    <property type="entry name" value="PPR"/>
    <property type="match status" value="6"/>
</dbReference>
<dbReference type="EMBL" id="JAGGNH010000007">
    <property type="protein sequence ID" value="KAJ0967470.1"/>
    <property type="molecule type" value="Genomic_DNA"/>
</dbReference>
<reference evidence="7" key="2">
    <citation type="journal article" date="2022" name="Hortic Res">
        <title>The genome of Dioscorea zingiberensis sheds light on the biosynthesis, origin and evolution of the medicinally important diosgenin saponins.</title>
        <authorList>
            <person name="Li Y."/>
            <person name="Tan C."/>
            <person name="Li Z."/>
            <person name="Guo J."/>
            <person name="Li S."/>
            <person name="Chen X."/>
            <person name="Wang C."/>
            <person name="Dai X."/>
            <person name="Yang H."/>
            <person name="Song W."/>
            <person name="Hou L."/>
            <person name="Xu J."/>
            <person name="Tong Z."/>
            <person name="Xu A."/>
            <person name="Yuan X."/>
            <person name="Wang W."/>
            <person name="Yang Q."/>
            <person name="Chen L."/>
            <person name="Sun Z."/>
            <person name="Wang K."/>
            <person name="Pan B."/>
            <person name="Chen J."/>
            <person name="Bao Y."/>
            <person name="Liu F."/>
            <person name="Qi X."/>
            <person name="Gang D.R."/>
            <person name="Wen J."/>
            <person name="Li J."/>
        </authorList>
    </citation>
    <scope>NUCLEOTIDE SEQUENCE</scope>
    <source>
        <strain evidence="7">Dzin_1.0</strain>
    </source>
</reference>
<evidence type="ECO:0000256" key="5">
    <source>
        <dbReference type="PROSITE-ProRule" id="PRU00708"/>
    </source>
</evidence>
<reference evidence="7" key="1">
    <citation type="submission" date="2021-03" db="EMBL/GenBank/DDBJ databases">
        <authorList>
            <person name="Li Z."/>
            <person name="Yang C."/>
        </authorList>
    </citation>
    <scope>NUCLEOTIDE SEQUENCE</scope>
    <source>
        <strain evidence="7">Dzin_1.0</strain>
        <tissue evidence="7">Leaf</tissue>
    </source>
</reference>
<dbReference type="InterPro" id="IPR018259">
    <property type="entry name" value="Ribosomal_eL21_CS"/>
</dbReference>
<dbReference type="Pfam" id="PF20431">
    <property type="entry name" value="E_motif"/>
    <property type="match status" value="1"/>
</dbReference>
<dbReference type="Pfam" id="PF01157">
    <property type="entry name" value="Ribosomal_L21e"/>
    <property type="match status" value="1"/>
</dbReference>
<keyword evidence="4" id="KW-0687">Ribonucleoprotein</keyword>
<dbReference type="SUPFAM" id="SSF50104">
    <property type="entry name" value="Translation proteins SH3-like domain"/>
    <property type="match status" value="1"/>
</dbReference>
<dbReference type="GO" id="GO:0009451">
    <property type="term" value="P:RNA modification"/>
    <property type="evidence" value="ECO:0007669"/>
    <property type="project" value="InterPro"/>
</dbReference>
<evidence type="ECO:0000313" key="8">
    <source>
        <dbReference type="Proteomes" id="UP001085076"/>
    </source>
</evidence>
<feature type="repeat" description="PPR" evidence="5">
    <location>
        <begin position="298"/>
        <end position="332"/>
    </location>
</feature>
<dbReference type="FunFam" id="6.10.250.3260:FF:000002">
    <property type="entry name" value="60S ribosomal protein L21"/>
    <property type="match status" value="1"/>
</dbReference>
<dbReference type="Gene3D" id="1.25.40.10">
    <property type="entry name" value="Tetratricopeptide repeat domain"/>
    <property type="match status" value="5"/>
</dbReference>
<feature type="repeat" description="PPR" evidence="5">
    <location>
        <begin position="531"/>
        <end position="565"/>
    </location>
</feature>
<dbReference type="PROSITE" id="PS01171">
    <property type="entry name" value="RIBOSOMAL_L21E"/>
    <property type="match status" value="1"/>
</dbReference>
<dbReference type="GO" id="GO:0008270">
    <property type="term" value="F:zinc ion binding"/>
    <property type="evidence" value="ECO:0007669"/>
    <property type="project" value="InterPro"/>
</dbReference>
<dbReference type="FunFam" id="1.25.40.10:FF:001238">
    <property type="entry name" value="Pentatricopeptide repeat-containing protein At3g22690"/>
    <property type="match status" value="1"/>
</dbReference>
<dbReference type="AlphaFoldDB" id="A0A9D5H8X1"/>
<dbReference type="InterPro" id="IPR046848">
    <property type="entry name" value="E_motif"/>
</dbReference>
<dbReference type="Gene3D" id="6.10.250.3260">
    <property type="match status" value="1"/>
</dbReference>
<comment type="caution">
    <text evidence="7">The sequence shown here is derived from an EMBL/GenBank/DDBJ whole genome shotgun (WGS) entry which is preliminary data.</text>
</comment>
<name>A0A9D5H8X1_9LILI</name>
<keyword evidence="8" id="KW-1185">Reference proteome</keyword>
<dbReference type="InterPro" id="IPR036948">
    <property type="entry name" value="Ribosomal_eL21_sf"/>
</dbReference>
<feature type="repeat" description="PPR" evidence="5">
    <location>
        <begin position="91"/>
        <end position="125"/>
    </location>
</feature>
<dbReference type="InterPro" id="IPR032867">
    <property type="entry name" value="DYW_dom"/>
</dbReference>